<dbReference type="AlphaFoldDB" id="A0A7W6MZM1"/>
<gene>
    <name evidence="2" type="ORF">GGR14_002825</name>
</gene>
<dbReference type="GeneID" id="93102168"/>
<dbReference type="PROSITE" id="PS51186">
    <property type="entry name" value="GNAT"/>
    <property type="match status" value="1"/>
</dbReference>
<dbReference type="Proteomes" id="UP000546007">
    <property type="component" value="Unassembled WGS sequence"/>
</dbReference>
<dbReference type="Gene3D" id="3.40.630.30">
    <property type="match status" value="1"/>
</dbReference>
<evidence type="ECO:0000313" key="3">
    <source>
        <dbReference type="Proteomes" id="UP000546007"/>
    </source>
</evidence>
<dbReference type="PANTHER" id="PTHR43792:SF1">
    <property type="entry name" value="N-ACETYLTRANSFERASE DOMAIN-CONTAINING PROTEIN"/>
    <property type="match status" value="1"/>
</dbReference>
<dbReference type="GO" id="GO:0016747">
    <property type="term" value="F:acyltransferase activity, transferring groups other than amino-acyl groups"/>
    <property type="evidence" value="ECO:0007669"/>
    <property type="project" value="InterPro"/>
</dbReference>
<comment type="caution">
    <text evidence="2">The sequence shown here is derived from an EMBL/GenBank/DDBJ whole genome shotgun (WGS) entry which is preliminary data.</text>
</comment>
<dbReference type="PANTHER" id="PTHR43792">
    <property type="entry name" value="GNAT FAMILY, PUTATIVE (AFU_ORTHOLOGUE AFUA_3G00765)-RELATED-RELATED"/>
    <property type="match status" value="1"/>
</dbReference>
<protein>
    <submittedName>
        <fullName evidence="2">RimJ/RimL family protein N-acetyltransferase</fullName>
    </submittedName>
</protein>
<dbReference type="InterPro" id="IPR051531">
    <property type="entry name" value="N-acetyltransferase"/>
</dbReference>
<dbReference type="EMBL" id="JACIES010000007">
    <property type="protein sequence ID" value="MBB4027022.1"/>
    <property type="molecule type" value="Genomic_DNA"/>
</dbReference>
<reference evidence="2 3" key="1">
    <citation type="submission" date="2020-08" db="EMBL/GenBank/DDBJ databases">
        <title>Genomic Encyclopedia of Type Strains, Phase IV (KMG-IV): sequencing the most valuable type-strain genomes for metagenomic binning, comparative biology and taxonomic classification.</title>
        <authorList>
            <person name="Goeker M."/>
        </authorList>
    </citation>
    <scope>NUCLEOTIDE SEQUENCE [LARGE SCALE GENOMIC DNA]</scope>
    <source>
        <strain evidence="2 3">DSM 105721</strain>
    </source>
</reference>
<evidence type="ECO:0000313" key="2">
    <source>
        <dbReference type="EMBL" id="MBB4027022.1"/>
    </source>
</evidence>
<organism evidence="2 3">
    <name type="scientific">Butyricimonas faecihominis</name>
    <dbReference type="NCBI Taxonomy" id="1472416"/>
    <lineage>
        <taxon>Bacteria</taxon>
        <taxon>Pseudomonadati</taxon>
        <taxon>Bacteroidota</taxon>
        <taxon>Bacteroidia</taxon>
        <taxon>Bacteroidales</taxon>
        <taxon>Odoribacteraceae</taxon>
        <taxon>Butyricimonas</taxon>
    </lineage>
</organism>
<dbReference type="SUPFAM" id="SSF55729">
    <property type="entry name" value="Acyl-CoA N-acyltransferases (Nat)"/>
    <property type="match status" value="1"/>
</dbReference>
<proteinExistence type="predicted"/>
<dbReference type="Pfam" id="PF13302">
    <property type="entry name" value="Acetyltransf_3"/>
    <property type="match status" value="1"/>
</dbReference>
<keyword evidence="3" id="KW-1185">Reference proteome</keyword>
<feature type="domain" description="N-acetyltransferase" evidence="1">
    <location>
        <begin position="11"/>
        <end position="173"/>
    </location>
</feature>
<sequence>MNEMILETERLVLRKLEQGDFDEVCKLLQDPVVMYAYEGAFSDQEVQAWLDKMFQRYEDDGFALWAVIEKSNGELIGQCGITYQEYNGGRVLEVGYLFRQEFWHKGFATEAAIACKEYAFQVLNFDEVYSIIRDSNVASQNVARRNGMIEVDTLVKHYRGVEMPHIVFRVSRENNLKK</sequence>
<dbReference type="InterPro" id="IPR000182">
    <property type="entry name" value="GNAT_dom"/>
</dbReference>
<dbReference type="InterPro" id="IPR016181">
    <property type="entry name" value="Acyl_CoA_acyltransferase"/>
</dbReference>
<dbReference type="RefSeq" id="WP_183312873.1">
    <property type="nucleotide sequence ID" value="NZ_AP028155.1"/>
</dbReference>
<accession>A0A7W6MZM1</accession>
<keyword evidence="2" id="KW-0808">Transferase</keyword>
<evidence type="ECO:0000259" key="1">
    <source>
        <dbReference type="PROSITE" id="PS51186"/>
    </source>
</evidence>
<name>A0A7W6MZM1_9BACT</name>